<dbReference type="InterPro" id="IPR050336">
    <property type="entry name" value="Chromosome_partition/occlusion"/>
</dbReference>
<accession>A0A967BD75</accession>
<dbReference type="Gene3D" id="3.90.1530.30">
    <property type="match status" value="1"/>
</dbReference>
<dbReference type="AlphaFoldDB" id="A0A967BD75"/>
<dbReference type="GO" id="GO:0005694">
    <property type="term" value="C:chromosome"/>
    <property type="evidence" value="ECO:0007669"/>
    <property type="project" value="TreeGrafter"/>
</dbReference>
<evidence type="ECO:0000256" key="1">
    <source>
        <dbReference type="ARBA" id="ARBA00006295"/>
    </source>
</evidence>
<dbReference type="FunFam" id="1.10.10.2830:FF:000001">
    <property type="entry name" value="Chromosome partitioning protein ParB"/>
    <property type="match status" value="1"/>
</dbReference>
<dbReference type="InterPro" id="IPR041468">
    <property type="entry name" value="HTH_ParB/Spo0J"/>
</dbReference>
<dbReference type="SMART" id="SM00470">
    <property type="entry name" value="ParB"/>
    <property type="match status" value="1"/>
</dbReference>
<gene>
    <name evidence="4" type="ORF">GOB87_13185</name>
</gene>
<evidence type="ECO:0000313" key="5">
    <source>
        <dbReference type="Proteomes" id="UP000597459"/>
    </source>
</evidence>
<dbReference type="RefSeq" id="WP_166317733.1">
    <property type="nucleotide sequence ID" value="NZ_WOTH01000036.1"/>
</dbReference>
<sequence length="630" mass="69187">MSATLRSEPKKATTKPTRKTTSKTPTPITTPANDTDGTRIPFSKLFRSPLNVRRTVPAIAIEELADNLKAVGLIQSLVVVPDGDRFGVVAGGRRFLAMSLLVERGDWTEDKSVLCRIVTPEEAEEISLAENVQRHAMHPADQFEAFARQVELGRSVEQIAQRFGVSASIVAKRLKLASVSPAVMSAFREDQLTLEQVSAFTVADDHEAQDSVLQWVLDTHFQVAPHSIKNRLMQGAVPESSRIVSFVGLDTYRAAGGTVVQDLFGENGFLTDTPLLYELAEKKLGEVEAGFRAEGWSWVERITDRPSWFYSTPRLSPKQAEPTAEDAARIEAIADRLTEIEENEQSQGLTDEENEEYDALTAGLEALQNAAHLWSAEQKEQAGVFIMTEGAEIGTTYVGMVKPGAKKKDAASASTGTAENDSAAPTIPNGLMETLYRERTAALQATLARDSVMVLRVLVHALLMQHHGVMSPRFEMPETPHDKASNPAMCAVAEYRLERLNPLRIPQDDRLWPWLLGRTESELVEILAACALPFVNAGKENWSEDRQRGSSRDIAASIGFDMREWWKPDADNFFRSLTKSTIADYITEAGANPGDWQKAKRDALATDAAKAAAESGWLPAFLRTPGAATA</sequence>
<dbReference type="InterPro" id="IPR003115">
    <property type="entry name" value="ParB_N"/>
</dbReference>
<keyword evidence="5" id="KW-1185">Reference proteome</keyword>
<dbReference type="SUPFAM" id="SSF110849">
    <property type="entry name" value="ParB/Sulfiredoxin"/>
    <property type="match status" value="1"/>
</dbReference>
<dbReference type="InterPro" id="IPR036086">
    <property type="entry name" value="ParB/Sulfiredoxin_sf"/>
</dbReference>
<feature type="compositionally biased region" description="Basic residues" evidence="2">
    <location>
        <begin position="12"/>
        <end position="21"/>
    </location>
</feature>
<dbReference type="GO" id="GO:0007059">
    <property type="term" value="P:chromosome segregation"/>
    <property type="evidence" value="ECO:0007669"/>
    <property type="project" value="TreeGrafter"/>
</dbReference>
<feature type="region of interest" description="Disordered" evidence="2">
    <location>
        <begin position="1"/>
        <end position="40"/>
    </location>
</feature>
<comment type="caution">
    <text evidence="4">The sequence shown here is derived from an EMBL/GenBank/DDBJ whole genome shotgun (WGS) entry which is preliminary data.</text>
</comment>
<dbReference type="PANTHER" id="PTHR33375">
    <property type="entry name" value="CHROMOSOME-PARTITIONING PROTEIN PARB-RELATED"/>
    <property type="match status" value="1"/>
</dbReference>
<proteinExistence type="inferred from homology"/>
<evidence type="ECO:0000259" key="3">
    <source>
        <dbReference type="SMART" id="SM00470"/>
    </source>
</evidence>
<dbReference type="Proteomes" id="UP000597459">
    <property type="component" value="Unassembled WGS sequence"/>
</dbReference>
<reference evidence="4" key="1">
    <citation type="submission" date="2019-11" db="EMBL/GenBank/DDBJ databases">
        <title>Description of new Acetobacter species.</title>
        <authorList>
            <person name="Cleenwerck I."/>
            <person name="Sombolestani A.S."/>
        </authorList>
    </citation>
    <scope>NUCLEOTIDE SEQUENCE</scope>
    <source>
        <strain evidence="4">LMG 1626</strain>
    </source>
</reference>
<dbReference type="EMBL" id="WOTH01000036">
    <property type="protein sequence ID" value="NHO54888.1"/>
    <property type="molecule type" value="Genomic_DNA"/>
</dbReference>
<organism evidence="4 5">
    <name type="scientific">Acetobacter estunensis</name>
    <dbReference type="NCBI Taxonomy" id="104097"/>
    <lineage>
        <taxon>Bacteria</taxon>
        <taxon>Pseudomonadati</taxon>
        <taxon>Pseudomonadota</taxon>
        <taxon>Alphaproteobacteria</taxon>
        <taxon>Acetobacterales</taxon>
        <taxon>Acetobacteraceae</taxon>
        <taxon>Acetobacter</taxon>
    </lineage>
</organism>
<feature type="domain" description="ParB-like N-terminal" evidence="3">
    <location>
        <begin position="38"/>
        <end position="132"/>
    </location>
</feature>
<comment type="similarity">
    <text evidence="1">Belongs to the ParB family.</text>
</comment>
<feature type="compositionally biased region" description="Low complexity" evidence="2">
    <location>
        <begin position="22"/>
        <end position="31"/>
    </location>
</feature>
<protein>
    <submittedName>
        <fullName evidence="4">Nuclease</fullName>
    </submittedName>
</protein>
<name>A0A967BD75_9PROT</name>
<dbReference type="PANTHER" id="PTHR33375:SF7">
    <property type="entry name" value="CHROMOSOME 2-PARTITIONING PROTEIN PARB-RELATED"/>
    <property type="match status" value="1"/>
</dbReference>
<dbReference type="Gene3D" id="1.10.10.2830">
    <property type="match status" value="1"/>
</dbReference>
<dbReference type="Pfam" id="PF17762">
    <property type="entry name" value="HTH_ParB"/>
    <property type="match status" value="1"/>
</dbReference>
<evidence type="ECO:0000313" key="4">
    <source>
        <dbReference type="EMBL" id="NHO54888.1"/>
    </source>
</evidence>
<dbReference type="Pfam" id="PF02195">
    <property type="entry name" value="ParB_N"/>
    <property type="match status" value="1"/>
</dbReference>
<dbReference type="SUPFAM" id="SSF109709">
    <property type="entry name" value="KorB DNA-binding domain-like"/>
    <property type="match status" value="1"/>
</dbReference>
<evidence type="ECO:0000256" key="2">
    <source>
        <dbReference type="SAM" id="MobiDB-lite"/>
    </source>
</evidence>
<dbReference type="CDD" id="cd16406">
    <property type="entry name" value="ParB_N_like"/>
    <property type="match status" value="1"/>
</dbReference>